<dbReference type="InterPro" id="IPR000315">
    <property type="entry name" value="Znf_B-box"/>
</dbReference>
<dbReference type="SUPFAM" id="SSF57845">
    <property type="entry name" value="B-box zinc-binding domain"/>
    <property type="match status" value="1"/>
</dbReference>
<evidence type="ECO:0000256" key="2">
    <source>
        <dbReference type="ARBA" id="ARBA00022771"/>
    </source>
</evidence>
<sequence>MNIPKKSKKKKKRKNRPKDKDDKPNRRMKKKKQKSQDRKRGDLRIPIEPLIPQCQVCEEKKADFYCSKDAVHYCQNCESQVHTPFMKKMHQEFIFNQPYIQREEINPNICDKHKKELSLFCKDDNELICTKCYETCRKNNHSILGLNEYSNEISEKIKIILNKIHIEKIQNNETIKHTLVNQNKLKQEIKELGNYIENEFNLLIEKIQNSKINYLNLLKKVEIISKTNFTKILNKKEKKKKKINKNKSKIKKLKKMKKKEKIIKLIQGSKKIIEEKDEKMKKMKKNKEEKGRGLKKKEFEVEFELFLEELEELEEEFDPKMNHKNIIQLKNDNKTAWNPSDKGGYRGYICGKKIYSRGKHEIKIKIDQFPYPKNEPNEIRFGVVRTKNREKFIKNFEWEGTYYFETEWKEIRIGILKLESRKCQIENGKCIKKNYSEEIYLKKNDIFTIFLDMDNKIIIFKINEIYLEGWEKLPESVNFFVDLGYQRIREEKNQITLIRKL</sequence>
<dbReference type="SMART" id="SM00336">
    <property type="entry name" value="BBOX"/>
    <property type="match status" value="2"/>
</dbReference>
<dbReference type="Proteomes" id="UP001150062">
    <property type="component" value="Unassembled WGS sequence"/>
</dbReference>
<dbReference type="EMBL" id="JAOAOG010000313">
    <property type="protein sequence ID" value="KAJ6230323.1"/>
    <property type="molecule type" value="Genomic_DNA"/>
</dbReference>
<dbReference type="Gene3D" id="3.30.160.60">
    <property type="entry name" value="Classic Zinc Finger"/>
    <property type="match status" value="1"/>
</dbReference>
<evidence type="ECO:0000313" key="9">
    <source>
        <dbReference type="Proteomes" id="UP001150062"/>
    </source>
</evidence>
<keyword evidence="1" id="KW-0479">Metal-binding</keyword>
<feature type="domain" description="B box-type" evidence="7">
    <location>
        <begin position="105"/>
        <end position="146"/>
    </location>
</feature>
<keyword evidence="9" id="KW-1185">Reference proteome</keyword>
<dbReference type="InterPro" id="IPR043136">
    <property type="entry name" value="B30.2/SPRY_sf"/>
</dbReference>
<keyword evidence="5" id="KW-0175">Coiled coil</keyword>
<feature type="domain" description="B box-type" evidence="7">
    <location>
        <begin position="54"/>
        <end position="93"/>
    </location>
</feature>
<reference evidence="8" key="1">
    <citation type="submission" date="2022-08" db="EMBL/GenBank/DDBJ databases">
        <title>Novel sulfate-reducing endosymbionts in the free-living metamonad Anaeramoeba.</title>
        <authorList>
            <person name="Jerlstrom-Hultqvist J."/>
            <person name="Cepicka I."/>
            <person name="Gallot-Lavallee L."/>
            <person name="Salas-Leiva D."/>
            <person name="Curtis B.A."/>
            <person name="Zahonova K."/>
            <person name="Pipaliya S."/>
            <person name="Dacks J."/>
            <person name="Roger A.J."/>
        </authorList>
    </citation>
    <scope>NUCLEOTIDE SEQUENCE</scope>
    <source>
        <strain evidence="8">Schooner1</strain>
    </source>
</reference>
<evidence type="ECO:0000313" key="8">
    <source>
        <dbReference type="EMBL" id="KAJ6230323.1"/>
    </source>
</evidence>
<dbReference type="Gene3D" id="2.60.120.920">
    <property type="match status" value="1"/>
</dbReference>
<feature type="compositionally biased region" description="Basic residues" evidence="6">
    <location>
        <begin position="1"/>
        <end position="17"/>
    </location>
</feature>
<evidence type="ECO:0000256" key="6">
    <source>
        <dbReference type="SAM" id="MobiDB-lite"/>
    </source>
</evidence>
<dbReference type="PANTHER" id="PTHR25465">
    <property type="entry name" value="B-BOX DOMAIN CONTAINING"/>
    <property type="match status" value="1"/>
</dbReference>
<dbReference type="InterPro" id="IPR051051">
    <property type="entry name" value="E3_ubiq-ligase_TRIM/RNF"/>
</dbReference>
<feature type="coiled-coil region" evidence="5">
    <location>
        <begin position="233"/>
        <end position="316"/>
    </location>
</feature>
<evidence type="ECO:0000256" key="3">
    <source>
        <dbReference type="ARBA" id="ARBA00022833"/>
    </source>
</evidence>
<keyword evidence="2 4" id="KW-0863">Zinc-finger</keyword>
<dbReference type="PANTHER" id="PTHR25465:SF31">
    <property type="entry name" value="RING-TYPE DOMAIN-CONTAINING PROTEIN"/>
    <property type="match status" value="1"/>
</dbReference>
<name>A0ABQ8XCD8_9EUKA</name>
<evidence type="ECO:0000256" key="5">
    <source>
        <dbReference type="SAM" id="Coils"/>
    </source>
</evidence>
<proteinExistence type="predicted"/>
<dbReference type="Pfam" id="PF00643">
    <property type="entry name" value="zf-B_box"/>
    <property type="match status" value="1"/>
</dbReference>
<comment type="caution">
    <text evidence="8">The sequence shown here is derived from an EMBL/GenBank/DDBJ whole genome shotgun (WGS) entry which is preliminary data.</text>
</comment>
<feature type="region of interest" description="Disordered" evidence="6">
    <location>
        <begin position="1"/>
        <end position="42"/>
    </location>
</feature>
<evidence type="ECO:0000259" key="7">
    <source>
        <dbReference type="PROSITE" id="PS50119"/>
    </source>
</evidence>
<gene>
    <name evidence="8" type="ORF">M0813_06962</name>
</gene>
<organism evidence="8 9">
    <name type="scientific">Anaeramoeba flamelloides</name>
    <dbReference type="NCBI Taxonomy" id="1746091"/>
    <lineage>
        <taxon>Eukaryota</taxon>
        <taxon>Metamonada</taxon>
        <taxon>Anaeramoebidae</taxon>
        <taxon>Anaeramoeba</taxon>
    </lineage>
</organism>
<dbReference type="PROSITE" id="PS50119">
    <property type="entry name" value="ZF_BBOX"/>
    <property type="match status" value="2"/>
</dbReference>
<evidence type="ECO:0000256" key="4">
    <source>
        <dbReference type="PROSITE-ProRule" id="PRU00024"/>
    </source>
</evidence>
<protein>
    <submittedName>
        <fullName evidence="8">Tripartite motif-containing protein</fullName>
    </submittedName>
</protein>
<evidence type="ECO:0000256" key="1">
    <source>
        <dbReference type="ARBA" id="ARBA00022723"/>
    </source>
</evidence>
<accession>A0ABQ8XCD8</accession>
<keyword evidence="3" id="KW-0862">Zinc</keyword>